<protein>
    <submittedName>
        <fullName evidence="5">ABC-type glycerol-3-phosphate transport system, substrate-binding protein</fullName>
    </submittedName>
</protein>
<accession>A0A1G9MZC0</accession>
<dbReference type="AlphaFoldDB" id="A0A1G9MZC0"/>
<dbReference type="PROSITE" id="PS51257">
    <property type="entry name" value="PROKAR_LIPOPROTEIN"/>
    <property type="match status" value="1"/>
</dbReference>
<evidence type="ECO:0000256" key="4">
    <source>
        <dbReference type="SAM" id="SignalP"/>
    </source>
</evidence>
<dbReference type="SUPFAM" id="SSF53850">
    <property type="entry name" value="Periplasmic binding protein-like II"/>
    <property type="match status" value="1"/>
</dbReference>
<sequence>MKCKTSIFMVFLLVFSLTITSCAGRAAASENPPEKPEKLTIIGESGIDAEAYEGVLADFAEEYGIEIEWREYPYDELWDQITTSIMAGDTVDLVRLSSSWHAELGELGMLIPLEEIAAETELGKAAEIYFDSSLEALRSHDQLWGLPITAASLMFMYNEDMLHELGYESPPATWEEMVDMSQKAIDEGLAEYGFFPGWVSAHEDGMVWFDLMLKLHDGSWMNEDKTEWTFNDEAGVKALTFMKEMLEKEIVPQAALEVSDWDNYHHFTSGEQLFEINWGFVYGPATDPEASEISDSVGIGLIPGIERESYTVLGGNGYAVAGTSRSPEWAFELLQYMAGKEGAAEYLTHHGSDVPVKNFYEDHPQFPSEEFPLMEPYSEQIEYAGFRPSRYLTWYSEFRDNIFTPVMHEALLGEKEIEKALDEAQKEAQKKLEAEGL</sequence>
<reference evidence="5 6" key="1">
    <citation type="submission" date="2016-10" db="EMBL/GenBank/DDBJ databases">
        <authorList>
            <person name="de Groot N.N."/>
        </authorList>
    </citation>
    <scope>NUCLEOTIDE SEQUENCE [LARGE SCALE GENOMIC DNA]</scope>
    <source>
        <strain evidence="5 6">SLAS-1</strain>
    </source>
</reference>
<comment type="similarity">
    <text evidence="1">Belongs to the bacterial solute-binding protein 1 family.</text>
</comment>
<dbReference type="PANTHER" id="PTHR43649:SF34">
    <property type="entry name" value="ABC TRANSPORTER PERIPLASMIC-BINDING PROTEIN YCJN-RELATED"/>
    <property type="match status" value="1"/>
</dbReference>
<organism evidence="5 6">
    <name type="scientific">Halarsenatibacter silvermanii</name>
    <dbReference type="NCBI Taxonomy" id="321763"/>
    <lineage>
        <taxon>Bacteria</taxon>
        <taxon>Bacillati</taxon>
        <taxon>Bacillota</taxon>
        <taxon>Clostridia</taxon>
        <taxon>Halanaerobiales</taxon>
        <taxon>Halarsenatibacteraceae</taxon>
        <taxon>Halarsenatibacter</taxon>
    </lineage>
</organism>
<evidence type="ECO:0000256" key="2">
    <source>
        <dbReference type="ARBA" id="ARBA00022448"/>
    </source>
</evidence>
<evidence type="ECO:0000313" key="6">
    <source>
        <dbReference type="Proteomes" id="UP000199476"/>
    </source>
</evidence>
<keyword evidence="2" id="KW-0813">Transport</keyword>
<evidence type="ECO:0000313" key="5">
    <source>
        <dbReference type="EMBL" id="SDL79493.1"/>
    </source>
</evidence>
<feature type="chain" id="PRO_5039610246" evidence="4">
    <location>
        <begin position="24"/>
        <end position="437"/>
    </location>
</feature>
<keyword evidence="3 4" id="KW-0732">Signal</keyword>
<dbReference type="CDD" id="cd13585">
    <property type="entry name" value="PBP2_TMBP_like"/>
    <property type="match status" value="1"/>
</dbReference>
<dbReference type="Gene3D" id="3.40.190.10">
    <property type="entry name" value="Periplasmic binding protein-like II"/>
    <property type="match status" value="2"/>
</dbReference>
<feature type="signal peptide" evidence="4">
    <location>
        <begin position="1"/>
        <end position="23"/>
    </location>
</feature>
<evidence type="ECO:0000256" key="3">
    <source>
        <dbReference type="ARBA" id="ARBA00022729"/>
    </source>
</evidence>
<dbReference type="Pfam" id="PF13416">
    <property type="entry name" value="SBP_bac_8"/>
    <property type="match status" value="1"/>
</dbReference>
<dbReference type="STRING" id="321763.SAMN04488692_10956"/>
<dbReference type="Proteomes" id="UP000199476">
    <property type="component" value="Unassembled WGS sequence"/>
</dbReference>
<gene>
    <name evidence="5" type="ORF">SAMN04488692_10956</name>
</gene>
<name>A0A1G9MZC0_9FIRM</name>
<dbReference type="OrthoDB" id="362670at2"/>
<proteinExistence type="inferred from homology"/>
<evidence type="ECO:0000256" key="1">
    <source>
        <dbReference type="ARBA" id="ARBA00008520"/>
    </source>
</evidence>
<dbReference type="InterPro" id="IPR050490">
    <property type="entry name" value="Bact_solute-bd_prot1"/>
</dbReference>
<dbReference type="EMBL" id="FNGO01000009">
    <property type="protein sequence ID" value="SDL79493.1"/>
    <property type="molecule type" value="Genomic_DNA"/>
</dbReference>
<keyword evidence="6" id="KW-1185">Reference proteome</keyword>
<dbReference type="InterPro" id="IPR006059">
    <property type="entry name" value="SBP"/>
</dbReference>
<dbReference type="RefSeq" id="WP_089759819.1">
    <property type="nucleotide sequence ID" value="NZ_FNGO01000009.1"/>
</dbReference>
<dbReference type="PANTHER" id="PTHR43649">
    <property type="entry name" value="ARABINOSE-BINDING PROTEIN-RELATED"/>
    <property type="match status" value="1"/>
</dbReference>